<dbReference type="FunCoup" id="A0A5J5EW28">
    <property type="interactions" value="113"/>
</dbReference>
<evidence type="ECO:0000256" key="7">
    <source>
        <dbReference type="SAM" id="Coils"/>
    </source>
</evidence>
<comment type="subcellular location">
    <subcellularLocation>
        <location evidence="1">Mitochondrion</location>
    </subcellularLocation>
</comment>
<dbReference type="Gene3D" id="1.20.5.500">
    <property type="entry name" value="Single helix bin"/>
    <property type="match status" value="1"/>
</dbReference>
<evidence type="ECO:0000313" key="10">
    <source>
        <dbReference type="Proteomes" id="UP000326924"/>
    </source>
</evidence>
<proteinExistence type="inferred from homology"/>
<comment type="similarity">
    <text evidence="2 6">Belongs to the ATPase inhibitor family.</text>
</comment>
<keyword evidence="3" id="KW-0809">Transit peptide</keyword>
<accession>A0A5J5EW28</accession>
<evidence type="ECO:0000256" key="8">
    <source>
        <dbReference type="SAM" id="MobiDB-lite"/>
    </source>
</evidence>
<dbReference type="AlphaFoldDB" id="A0A5J5EW28"/>
<comment type="function">
    <text evidence="6">Inhibits the enzyme activity of ATPase.</text>
</comment>
<dbReference type="GO" id="GO:0042030">
    <property type="term" value="F:ATPase inhibitor activity"/>
    <property type="evidence" value="ECO:0007669"/>
    <property type="project" value="InterPro"/>
</dbReference>
<dbReference type="SUPFAM" id="SSF64602">
    <property type="entry name" value="F1 ATPase inhibitor, IF1, C-terminal domain"/>
    <property type="match status" value="1"/>
</dbReference>
<dbReference type="PANTHER" id="PTHR48417:SF1">
    <property type="entry name" value="ATP SYNTHASE F1 SUBUNIT EPSILON"/>
    <property type="match status" value="1"/>
</dbReference>
<comment type="caution">
    <text evidence="9">The sequence shown here is derived from an EMBL/GenBank/DDBJ whole genome shotgun (WGS) entry which is preliminary data.</text>
</comment>
<gene>
    <name evidence="9" type="ORF">FN846DRAFT_907761</name>
</gene>
<dbReference type="GO" id="GO:0005739">
    <property type="term" value="C:mitochondrion"/>
    <property type="evidence" value="ECO:0007669"/>
    <property type="project" value="UniProtKB-SubCell"/>
</dbReference>
<dbReference type="EMBL" id="VXIS01000107">
    <property type="protein sequence ID" value="KAA8904557.1"/>
    <property type="molecule type" value="Genomic_DNA"/>
</dbReference>
<dbReference type="OrthoDB" id="5532350at2759"/>
<feature type="compositionally biased region" description="Polar residues" evidence="8">
    <location>
        <begin position="24"/>
        <end position="37"/>
    </location>
</feature>
<keyword evidence="4 7" id="KW-0175">Coiled coil</keyword>
<keyword evidence="10" id="KW-1185">Reference proteome</keyword>
<organism evidence="9 10">
    <name type="scientific">Sphaerosporella brunnea</name>
    <dbReference type="NCBI Taxonomy" id="1250544"/>
    <lineage>
        <taxon>Eukaryota</taxon>
        <taxon>Fungi</taxon>
        <taxon>Dikarya</taxon>
        <taxon>Ascomycota</taxon>
        <taxon>Pezizomycotina</taxon>
        <taxon>Pezizomycetes</taxon>
        <taxon>Pezizales</taxon>
        <taxon>Pyronemataceae</taxon>
        <taxon>Sphaerosporella</taxon>
    </lineage>
</organism>
<evidence type="ECO:0000256" key="5">
    <source>
        <dbReference type="ARBA" id="ARBA00023128"/>
    </source>
</evidence>
<evidence type="ECO:0000256" key="1">
    <source>
        <dbReference type="ARBA" id="ARBA00004173"/>
    </source>
</evidence>
<dbReference type="Proteomes" id="UP000326924">
    <property type="component" value="Unassembled WGS sequence"/>
</dbReference>
<feature type="coiled-coil region" evidence="7">
    <location>
        <begin position="63"/>
        <end position="97"/>
    </location>
</feature>
<evidence type="ECO:0000256" key="6">
    <source>
        <dbReference type="RuleBase" id="RU368087"/>
    </source>
</evidence>
<protein>
    <recommendedName>
        <fullName evidence="6">ATPase inhibitor, mitochondrial</fullName>
    </recommendedName>
</protein>
<evidence type="ECO:0000256" key="4">
    <source>
        <dbReference type="ARBA" id="ARBA00023054"/>
    </source>
</evidence>
<evidence type="ECO:0000256" key="3">
    <source>
        <dbReference type="ARBA" id="ARBA00022946"/>
    </source>
</evidence>
<evidence type="ECO:0000313" key="9">
    <source>
        <dbReference type="EMBL" id="KAA8904557.1"/>
    </source>
</evidence>
<feature type="region of interest" description="Disordered" evidence="8">
    <location>
        <begin position="24"/>
        <end position="51"/>
    </location>
</feature>
<dbReference type="PANTHER" id="PTHR48417">
    <property type="entry name" value="ATP SYNTHASE F1 SUBUNIT EPSILON"/>
    <property type="match status" value="1"/>
</dbReference>
<reference evidence="9 10" key="1">
    <citation type="submission" date="2019-09" db="EMBL/GenBank/DDBJ databases">
        <title>Draft genome of the ectomycorrhizal ascomycete Sphaerosporella brunnea.</title>
        <authorList>
            <consortium name="DOE Joint Genome Institute"/>
            <person name="Benucci G.M."/>
            <person name="Marozzi G."/>
            <person name="Antonielli L."/>
            <person name="Sanchez S."/>
            <person name="Marco P."/>
            <person name="Wang X."/>
            <person name="Falini L.B."/>
            <person name="Barry K."/>
            <person name="Haridas S."/>
            <person name="Lipzen A."/>
            <person name="Labutti K."/>
            <person name="Grigoriev I.V."/>
            <person name="Murat C."/>
            <person name="Martin F."/>
            <person name="Albertini E."/>
            <person name="Donnini D."/>
            <person name="Bonito G."/>
        </authorList>
    </citation>
    <scope>NUCLEOTIDE SEQUENCE [LARGE SCALE GENOMIC DNA]</scope>
    <source>
        <strain evidence="9 10">Sb_GMNB300</strain>
    </source>
</reference>
<name>A0A5J5EW28_9PEZI</name>
<dbReference type="InterPro" id="IPR007648">
    <property type="entry name" value="ATPase_inhibitor_mt"/>
</dbReference>
<keyword evidence="5" id="KW-0496">Mitochondrion</keyword>
<evidence type="ECO:0000256" key="2">
    <source>
        <dbReference type="ARBA" id="ARBA00010901"/>
    </source>
</evidence>
<dbReference type="Pfam" id="PF04568">
    <property type="entry name" value="IATP"/>
    <property type="match status" value="1"/>
</dbReference>
<dbReference type="InParanoid" id="A0A5J5EW28"/>
<sequence>MLRATVFRRSSSAALRLTPALSLRMNSTGSEGATGSGFSRPGGQAAGDSFTKREKAAEDLYIREQEKLKLKELKAKLQQQRKHLDELDAHIDEMTKSQGGEQN</sequence>